<comment type="similarity">
    <text evidence="1 11">Belongs to the short-chain dehydrogenases/reductases (SDR) family.</text>
</comment>
<evidence type="ECO:0000256" key="8">
    <source>
        <dbReference type="ARBA" id="ARBA00044349"/>
    </source>
</evidence>
<comment type="caution">
    <text evidence="12">The sequence shown here is derived from an EMBL/GenBank/DDBJ whole genome shotgun (WGS) entry which is preliminary data.</text>
</comment>
<dbReference type="PANTHER" id="PTHR43086:SF3">
    <property type="entry name" value="NADP-DEPENDENT 3-HYDROXY ACID DEHYDROGENASE YDFG"/>
    <property type="match status" value="1"/>
</dbReference>
<keyword evidence="13" id="KW-1185">Reference proteome</keyword>
<evidence type="ECO:0000313" key="13">
    <source>
        <dbReference type="Proteomes" id="UP000666369"/>
    </source>
</evidence>
<keyword evidence="2" id="KW-0560">Oxidoreductase</keyword>
<accession>A0ABX0FR10</accession>
<evidence type="ECO:0000256" key="11">
    <source>
        <dbReference type="RuleBase" id="RU000363"/>
    </source>
</evidence>
<evidence type="ECO:0000256" key="6">
    <source>
        <dbReference type="ARBA" id="ARBA00044065"/>
    </source>
</evidence>
<sequence length="268" mass="28327">MAAFMKTAVVTGASSGIGAVYADRLAARGYDLILIARRADRLTALADRLSTQYGVGVKTLVADLEKSDDVAKVEDVLANDGSIKVLVNNAGLARLRTMADSSRDDTRAQIALNITALTRLTETVLPAFVARNEGTIINVASVLAVKSWAMSSVYSGTKAYVLMFSRGIQDELANAKSSVRLQVVLPASTATEIWTEGVSGIPLSALGQDTIMSAEDCVDAALAGLDKGELVTMPSVEDDKLLSAYDTAREALFTATQTGTPASRYRKT</sequence>
<dbReference type="EC" id="1.1.1.381" evidence="5"/>
<dbReference type="SUPFAM" id="SSF51735">
    <property type="entry name" value="NAD(P)-binding Rossmann-fold domains"/>
    <property type="match status" value="1"/>
</dbReference>
<evidence type="ECO:0000256" key="10">
    <source>
        <dbReference type="ARBA" id="ARBA00047274"/>
    </source>
</evidence>
<evidence type="ECO:0000256" key="5">
    <source>
        <dbReference type="ARBA" id="ARBA00044059"/>
    </source>
</evidence>
<organism evidence="12 13">
    <name type="scientific">Duganella aceris</name>
    <dbReference type="NCBI Taxonomy" id="2703883"/>
    <lineage>
        <taxon>Bacteria</taxon>
        <taxon>Pseudomonadati</taxon>
        <taxon>Pseudomonadota</taxon>
        <taxon>Betaproteobacteria</taxon>
        <taxon>Burkholderiales</taxon>
        <taxon>Oxalobacteraceae</taxon>
        <taxon>Telluria group</taxon>
        <taxon>Duganella</taxon>
    </lineage>
</organism>
<dbReference type="Proteomes" id="UP000666369">
    <property type="component" value="Unassembled WGS sequence"/>
</dbReference>
<comment type="catalytic activity">
    <reaction evidence="10">
        <text>3-hydroxypropanoate + NADP(+) = 3-oxopropanoate + NADPH + H(+)</text>
        <dbReference type="Rhea" id="RHEA:26438"/>
        <dbReference type="ChEBI" id="CHEBI:15378"/>
        <dbReference type="ChEBI" id="CHEBI:16510"/>
        <dbReference type="ChEBI" id="CHEBI:33190"/>
        <dbReference type="ChEBI" id="CHEBI:57783"/>
        <dbReference type="ChEBI" id="CHEBI:58349"/>
        <dbReference type="EC" id="1.1.1.298"/>
    </reaction>
</comment>
<comment type="function">
    <text evidence="9">NADP-dependent dehydrogenase with broad substrate specificity acting on 3-hydroxy acids. Catalyzes the NADP-dependent oxidation of L-allo-threonine to L-2-amino-3-keto-butyrate, which is spontaneously decarboxylated into aminoacetone. Also acts on D-threonine, L-serine, D-serine, D-3-hydroxyisobutyrate, L-3-hydroxyisobutyrate, D-glycerate and L-glycerate. Able to catalyze the reduction of the malonic semialdehyde to 3-hydroxypropionic acid. YdfG is apparently supplementing RutE, the presumed malonic semialdehyde reductase involved in pyrimidine degradation since both are able to detoxify malonic semialdehyde.</text>
</comment>
<evidence type="ECO:0000256" key="7">
    <source>
        <dbReference type="ARBA" id="ARBA00044271"/>
    </source>
</evidence>
<evidence type="ECO:0000313" key="12">
    <source>
        <dbReference type="EMBL" id="NGZ86926.1"/>
    </source>
</evidence>
<dbReference type="PROSITE" id="PS00061">
    <property type="entry name" value="ADH_SHORT"/>
    <property type="match status" value="1"/>
</dbReference>
<dbReference type="EC" id="1.1.1.298" evidence="4"/>
<evidence type="ECO:0000256" key="9">
    <source>
        <dbReference type="ARBA" id="ARBA00045650"/>
    </source>
</evidence>
<dbReference type="RefSeq" id="WP_166106757.1">
    <property type="nucleotide sequence ID" value="NZ_JAADJT010000010.1"/>
</dbReference>
<evidence type="ECO:0000256" key="2">
    <source>
        <dbReference type="ARBA" id="ARBA00023002"/>
    </source>
</evidence>
<evidence type="ECO:0000256" key="4">
    <source>
        <dbReference type="ARBA" id="ARBA00044050"/>
    </source>
</evidence>
<dbReference type="Pfam" id="PF00106">
    <property type="entry name" value="adh_short"/>
    <property type="match status" value="1"/>
</dbReference>
<dbReference type="PRINTS" id="PR00080">
    <property type="entry name" value="SDRFAMILY"/>
</dbReference>
<dbReference type="InterPro" id="IPR020904">
    <property type="entry name" value="Sc_DH/Rdtase_CS"/>
</dbReference>
<protein>
    <recommendedName>
        <fullName evidence="6">NADP-dependent 3-hydroxy acid dehydrogenase YdfG</fullName>
        <ecNumber evidence="4">1.1.1.298</ecNumber>
        <ecNumber evidence="5">1.1.1.381</ecNumber>
    </recommendedName>
    <alternativeName>
        <fullName evidence="8">L-allo-threonine dehydrogenase</fullName>
    </alternativeName>
    <alternativeName>
        <fullName evidence="7">Malonic semialdehyde reductase</fullName>
    </alternativeName>
</protein>
<dbReference type="InterPro" id="IPR002347">
    <property type="entry name" value="SDR_fam"/>
</dbReference>
<dbReference type="PIRSF" id="PIRSF000126">
    <property type="entry name" value="11-beta-HSD1"/>
    <property type="match status" value="1"/>
</dbReference>
<proteinExistence type="inferred from homology"/>
<evidence type="ECO:0000256" key="3">
    <source>
        <dbReference type="ARBA" id="ARBA00043812"/>
    </source>
</evidence>
<evidence type="ECO:0000256" key="1">
    <source>
        <dbReference type="ARBA" id="ARBA00006484"/>
    </source>
</evidence>
<reference evidence="13" key="1">
    <citation type="submission" date="2023-07" db="EMBL/GenBank/DDBJ databases">
        <title>Duganella aceri sp. nov., isolated from tree sap.</title>
        <authorList>
            <person name="Kim I.S."/>
        </authorList>
    </citation>
    <scope>NUCLEOTIDE SEQUENCE [LARGE SCALE GENOMIC DNA]</scope>
    <source>
        <strain evidence="13">SAP-35</strain>
    </source>
</reference>
<dbReference type="InterPro" id="IPR036291">
    <property type="entry name" value="NAD(P)-bd_dom_sf"/>
</dbReference>
<dbReference type="PANTHER" id="PTHR43086">
    <property type="entry name" value="VERY-LONG-CHAIN 3-OXOOACYL-COA REDUCTASE"/>
    <property type="match status" value="1"/>
</dbReference>
<dbReference type="EMBL" id="JAADJT010000010">
    <property type="protein sequence ID" value="NGZ86926.1"/>
    <property type="molecule type" value="Genomic_DNA"/>
</dbReference>
<gene>
    <name evidence="12" type="ORF">GW587_22000</name>
</gene>
<dbReference type="Gene3D" id="3.40.50.720">
    <property type="entry name" value="NAD(P)-binding Rossmann-like Domain"/>
    <property type="match status" value="1"/>
</dbReference>
<name>A0ABX0FR10_9BURK</name>
<dbReference type="PRINTS" id="PR00081">
    <property type="entry name" value="GDHRDH"/>
</dbReference>
<comment type="catalytic activity">
    <reaction evidence="3">
        <text>L-allo-threonine + NADP(+) = aminoacetone + CO2 + NADPH</text>
        <dbReference type="Rhea" id="RHEA:43524"/>
        <dbReference type="ChEBI" id="CHEBI:16526"/>
        <dbReference type="ChEBI" id="CHEBI:57783"/>
        <dbReference type="ChEBI" id="CHEBI:58320"/>
        <dbReference type="ChEBI" id="CHEBI:58349"/>
        <dbReference type="ChEBI" id="CHEBI:58585"/>
        <dbReference type="EC" id="1.1.1.381"/>
    </reaction>
</comment>